<gene>
    <name evidence="2" type="ORF">LOC71_21655</name>
</gene>
<accession>A0ABS8NR04</accession>
<sequence>MFNPVGSTTIGALEQTLAFTERRHELLAGNIANISTPDYRSRDLDQNAFQTALAESIRDRGKPAPESNSITQPDLSQGHIPEWVTHPFESPIRGGSVGMPRPVSDGIPANEFSALSPARKTESVTRDDQFTGPREAMEQVVYHDNSDVSLEQQVTEISKNQHLHDLAVTTLRSQFELLRAAITERA</sequence>
<feature type="compositionally biased region" description="Polar residues" evidence="1">
    <location>
        <begin position="66"/>
        <end position="75"/>
    </location>
</feature>
<protein>
    <submittedName>
        <fullName evidence="2">Flagellar biosynthesis protein FlgB</fullName>
    </submittedName>
</protein>
<name>A0ABS8NR04_9BACT</name>
<evidence type="ECO:0000313" key="2">
    <source>
        <dbReference type="EMBL" id="MCC9644891.1"/>
    </source>
</evidence>
<evidence type="ECO:0000313" key="3">
    <source>
        <dbReference type="Proteomes" id="UP001430306"/>
    </source>
</evidence>
<comment type="caution">
    <text evidence="2">The sequence shown here is derived from an EMBL/GenBank/DDBJ whole genome shotgun (WGS) entry which is preliminary data.</text>
</comment>
<dbReference type="RefSeq" id="WP_230276561.1">
    <property type="nucleotide sequence ID" value="NZ_JAJKFW010000061.1"/>
</dbReference>
<organism evidence="2 3">
    <name type="scientific">Rhodopirellula halodulae</name>
    <dbReference type="NCBI Taxonomy" id="2894198"/>
    <lineage>
        <taxon>Bacteria</taxon>
        <taxon>Pseudomonadati</taxon>
        <taxon>Planctomycetota</taxon>
        <taxon>Planctomycetia</taxon>
        <taxon>Pirellulales</taxon>
        <taxon>Pirellulaceae</taxon>
        <taxon>Rhodopirellula</taxon>
    </lineage>
</organism>
<evidence type="ECO:0000256" key="1">
    <source>
        <dbReference type="SAM" id="MobiDB-lite"/>
    </source>
</evidence>
<keyword evidence="3" id="KW-1185">Reference proteome</keyword>
<proteinExistence type="predicted"/>
<dbReference type="Proteomes" id="UP001430306">
    <property type="component" value="Unassembled WGS sequence"/>
</dbReference>
<feature type="region of interest" description="Disordered" evidence="1">
    <location>
        <begin position="55"/>
        <end position="78"/>
    </location>
</feature>
<keyword evidence="2" id="KW-0282">Flagellum</keyword>
<keyword evidence="2" id="KW-0966">Cell projection</keyword>
<dbReference type="EMBL" id="JAJKFW010000061">
    <property type="protein sequence ID" value="MCC9644891.1"/>
    <property type="molecule type" value="Genomic_DNA"/>
</dbReference>
<reference evidence="2" key="1">
    <citation type="submission" date="2021-11" db="EMBL/GenBank/DDBJ databases">
        <title>Genome sequence.</title>
        <authorList>
            <person name="Sun Q."/>
        </authorList>
    </citation>
    <scope>NUCLEOTIDE SEQUENCE</scope>
    <source>
        <strain evidence="2">JC740</strain>
    </source>
</reference>
<keyword evidence="2" id="KW-0969">Cilium</keyword>